<dbReference type="InterPro" id="IPR011014">
    <property type="entry name" value="MscS_channel_TM-2"/>
</dbReference>
<evidence type="ECO:0000313" key="12">
    <source>
        <dbReference type="EMBL" id="VTQ81830.1"/>
    </source>
</evidence>
<gene>
    <name evidence="12" type="primary">ynaI</name>
    <name evidence="12" type="ORF">NCTC503_00081</name>
</gene>
<comment type="similarity">
    <text evidence="2">Belongs to the MscS (TC 1.A.23) family.</text>
</comment>
<evidence type="ECO:0000256" key="3">
    <source>
        <dbReference type="ARBA" id="ARBA00022475"/>
    </source>
</evidence>
<dbReference type="InterPro" id="IPR049278">
    <property type="entry name" value="MS_channel_C"/>
</dbReference>
<dbReference type="AlphaFoldDB" id="A0A4U9QZK8"/>
<dbReference type="InterPro" id="IPR006685">
    <property type="entry name" value="MscS_channel_2nd"/>
</dbReference>
<organism evidence="12 13">
    <name type="scientific">Hathewaya histolytica</name>
    <name type="common">Clostridium histolyticum</name>
    <dbReference type="NCBI Taxonomy" id="1498"/>
    <lineage>
        <taxon>Bacteria</taxon>
        <taxon>Bacillati</taxon>
        <taxon>Bacillota</taxon>
        <taxon>Clostridia</taxon>
        <taxon>Eubacteriales</taxon>
        <taxon>Clostridiaceae</taxon>
        <taxon>Hathewaya</taxon>
    </lineage>
</organism>
<evidence type="ECO:0000313" key="13">
    <source>
        <dbReference type="Proteomes" id="UP000308489"/>
    </source>
</evidence>
<evidence type="ECO:0000256" key="5">
    <source>
        <dbReference type="ARBA" id="ARBA00022989"/>
    </source>
</evidence>
<keyword evidence="5 8" id="KW-1133">Transmembrane helix</keyword>
<evidence type="ECO:0000259" key="11">
    <source>
        <dbReference type="Pfam" id="PF21088"/>
    </source>
</evidence>
<feature type="domain" description="Mechanosensitive ion channel MscS" evidence="9">
    <location>
        <begin position="203"/>
        <end position="268"/>
    </location>
</feature>
<dbReference type="RefSeq" id="WP_138208928.1">
    <property type="nucleotide sequence ID" value="NZ_CBCRUQ010000011.1"/>
</dbReference>
<feature type="transmembrane region" description="Helical" evidence="8">
    <location>
        <begin position="181"/>
        <end position="199"/>
    </location>
</feature>
<dbReference type="Pfam" id="PF21088">
    <property type="entry name" value="MS_channel_1st"/>
    <property type="match status" value="1"/>
</dbReference>
<keyword evidence="6 8" id="KW-0472">Membrane</keyword>
<feature type="domain" description="Mechanosensitive ion channel MscS C-terminal" evidence="10">
    <location>
        <begin position="275"/>
        <end position="361"/>
    </location>
</feature>
<dbReference type="Pfam" id="PF21082">
    <property type="entry name" value="MS_channel_3rd"/>
    <property type="match status" value="1"/>
</dbReference>
<keyword evidence="3" id="KW-1003">Cell membrane</keyword>
<evidence type="ECO:0000256" key="8">
    <source>
        <dbReference type="SAM" id="Phobius"/>
    </source>
</evidence>
<evidence type="ECO:0000259" key="9">
    <source>
        <dbReference type="Pfam" id="PF00924"/>
    </source>
</evidence>
<dbReference type="EMBL" id="LR590481">
    <property type="protein sequence ID" value="VTQ81830.1"/>
    <property type="molecule type" value="Genomic_DNA"/>
</dbReference>
<comment type="subcellular location">
    <subcellularLocation>
        <location evidence="1">Cell membrane</location>
        <topology evidence="1">Multi-pass membrane protein</topology>
    </subcellularLocation>
</comment>
<evidence type="ECO:0000256" key="1">
    <source>
        <dbReference type="ARBA" id="ARBA00004651"/>
    </source>
</evidence>
<dbReference type="InterPro" id="IPR006686">
    <property type="entry name" value="MscS_channel_CS"/>
</dbReference>
<dbReference type="GO" id="GO:0005886">
    <property type="term" value="C:plasma membrane"/>
    <property type="evidence" value="ECO:0007669"/>
    <property type="project" value="UniProtKB-SubCell"/>
</dbReference>
<dbReference type="SUPFAM" id="SSF82689">
    <property type="entry name" value="Mechanosensitive channel protein MscS (YggB), C-terminal domain"/>
    <property type="match status" value="1"/>
</dbReference>
<dbReference type="InterPro" id="IPR049142">
    <property type="entry name" value="MS_channel_1st"/>
</dbReference>
<name>A0A4U9QZK8_HATHI</name>
<dbReference type="Proteomes" id="UP000308489">
    <property type="component" value="Chromosome 1"/>
</dbReference>
<accession>A0A4U9QZK8</accession>
<evidence type="ECO:0000256" key="7">
    <source>
        <dbReference type="SAM" id="Coils"/>
    </source>
</evidence>
<reference evidence="12 13" key="1">
    <citation type="submission" date="2019-05" db="EMBL/GenBank/DDBJ databases">
        <authorList>
            <consortium name="Pathogen Informatics"/>
        </authorList>
    </citation>
    <scope>NUCLEOTIDE SEQUENCE [LARGE SCALE GENOMIC DNA]</scope>
    <source>
        <strain evidence="12 13">NCTC503</strain>
    </source>
</reference>
<dbReference type="SUPFAM" id="SSF82861">
    <property type="entry name" value="Mechanosensitive channel protein MscS (YggB), transmembrane region"/>
    <property type="match status" value="1"/>
</dbReference>
<dbReference type="Gene3D" id="3.30.70.100">
    <property type="match status" value="1"/>
</dbReference>
<evidence type="ECO:0000256" key="6">
    <source>
        <dbReference type="ARBA" id="ARBA00023136"/>
    </source>
</evidence>
<feature type="transmembrane region" description="Helical" evidence="8">
    <location>
        <begin position="36"/>
        <end position="53"/>
    </location>
</feature>
<feature type="transmembrane region" description="Helical" evidence="8">
    <location>
        <begin position="6"/>
        <end position="24"/>
    </location>
</feature>
<dbReference type="PROSITE" id="PS01246">
    <property type="entry name" value="UPF0003"/>
    <property type="match status" value="1"/>
</dbReference>
<dbReference type="GO" id="GO:0008381">
    <property type="term" value="F:mechanosensitive monoatomic ion channel activity"/>
    <property type="evidence" value="ECO:0007669"/>
    <property type="project" value="InterPro"/>
</dbReference>
<keyword evidence="4 8" id="KW-0812">Transmembrane</keyword>
<dbReference type="InterPro" id="IPR023408">
    <property type="entry name" value="MscS_beta-dom_sf"/>
</dbReference>
<dbReference type="Gene3D" id="1.10.287.1260">
    <property type="match status" value="1"/>
</dbReference>
<dbReference type="InterPro" id="IPR045275">
    <property type="entry name" value="MscS_archaea/bacteria_type"/>
</dbReference>
<dbReference type="PANTHER" id="PTHR30221">
    <property type="entry name" value="SMALL-CONDUCTANCE MECHANOSENSITIVE CHANNEL"/>
    <property type="match status" value="1"/>
</dbReference>
<dbReference type="InterPro" id="IPR010920">
    <property type="entry name" value="LSM_dom_sf"/>
</dbReference>
<proteinExistence type="inferred from homology"/>
<keyword evidence="13" id="KW-1185">Reference proteome</keyword>
<feature type="coiled-coil region" evidence="7">
    <location>
        <begin position="282"/>
        <end position="309"/>
    </location>
</feature>
<dbReference type="PANTHER" id="PTHR30221:SF1">
    <property type="entry name" value="SMALL-CONDUCTANCE MECHANOSENSITIVE CHANNEL"/>
    <property type="match status" value="1"/>
</dbReference>
<evidence type="ECO:0000259" key="10">
    <source>
        <dbReference type="Pfam" id="PF21082"/>
    </source>
</evidence>
<evidence type="ECO:0000256" key="2">
    <source>
        <dbReference type="ARBA" id="ARBA00008017"/>
    </source>
</evidence>
<dbReference type="SUPFAM" id="SSF50182">
    <property type="entry name" value="Sm-like ribonucleoproteins"/>
    <property type="match status" value="1"/>
</dbReference>
<protein>
    <submittedName>
        <fullName evidence="12">Mechanosensitive ion channel family protein</fullName>
    </submittedName>
</protein>
<dbReference type="Gene3D" id="2.30.30.60">
    <property type="match status" value="1"/>
</dbReference>
<sequence length="393" mass="44435">MNFSHLFFSGIIGIGSGLTKMLSFFSNNEYENLKRLVTAIIVFFIFLVLRRVFTKYVLSLINKLVGKIKVFSNFKIITSFEKPINMLFVIFGIYSALSILGGNYLINKVFITKILRTSFVALISWGLYNLSGEFSLLPSGVKEKFGLKVDKILFPFISKCIRVLIIALAATIILAEWNINIQMFITGVGLGGLAFSLAAKDAAANVIAGIILILEKPFNIGEWVLIDGIEGTVEDISFRSTRVRTFTQEVVTIPNSDIANGPITNFTRRRKRKCNFTVGIAYETSREKIEKAIVRIENMIKENKKVIKEDVMVVLEKFSDSSLDLGVYYFTRITDLKTFLKIKEQINFNIIEILKEEGIEIPYPTNTVHLNSDIKIKDVIEEDSLKSIEEEIS</sequence>
<feature type="transmembrane region" description="Helical" evidence="8">
    <location>
        <begin position="84"/>
        <end position="106"/>
    </location>
</feature>
<keyword evidence="7" id="KW-0175">Coiled coil</keyword>
<dbReference type="OrthoDB" id="9809206at2"/>
<dbReference type="KEGG" id="hhw:NCTC503_00081"/>
<dbReference type="Pfam" id="PF00924">
    <property type="entry name" value="MS_channel_2nd"/>
    <property type="match status" value="1"/>
</dbReference>
<evidence type="ECO:0000256" key="4">
    <source>
        <dbReference type="ARBA" id="ARBA00022692"/>
    </source>
</evidence>
<dbReference type="InterPro" id="IPR011066">
    <property type="entry name" value="MscS_channel_C_sf"/>
</dbReference>
<feature type="domain" description="Mechanosensitive ion channel transmembrane helices 2/3" evidence="11">
    <location>
        <begin position="159"/>
        <end position="200"/>
    </location>
</feature>
<feature type="transmembrane region" description="Helical" evidence="8">
    <location>
        <begin position="152"/>
        <end position="175"/>
    </location>
</feature>